<name>A0AAE3R8R0_9BACT</name>
<comment type="caution">
    <text evidence="1">The sequence shown here is derived from an EMBL/GenBank/DDBJ whole genome shotgun (WGS) entry which is preliminary data.</text>
</comment>
<accession>A0AAE3R8R0</accession>
<proteinExistence type="predicted"/>
<protein>
    <submittedName>
        <fullName evidence="1">Uncharacterized protein</fullName>
    </submittedName>
</protein>
<dbReference type="EMBL" id="JASJOU010000018">
    <property type="protein sequence ID" value="MDJ1505731.1"/>
    <property type="molecule type" value="Genomic_DNA"/>
</dbReference>
<evidence type="ECO:0000313" key="2">
    <source>
        <dbReference type="Proteomes" id="UP001232063"/>
    </source>
</evidence>
<sequence length="61" mass="7067">MKAIRSAEAKGIVDYIRKEHGSSISRACRIIGYSRSVMYYRSRKQDEPVAEKLHEWAGRKP</sequence>
<reference evidence="1" key="1">
    <citation type="submission" date="2023-05" db="EMBL/GenBank/DDBJ databases">
        <authorList>
            <person name="Zhang X."/>
        </authorList>
    </citation>
    <scope>NUCLEOTIDE SEQUENCE</scope>
    <source>
        <strain evidence="1">BD1B2-1</strain>
    </source>
</reference>
<gene>
    <name evidence="1" type="ORF">QNI22_34055</name>
</gene>
<dbReference type="AlphaFoldDB" id="A0AAE3R8R0"/>
<dbReference type="Proteomes" id="UP001232063">
    <property type="component" value="Unassembled WGS sequence"/>
</dbReference>
<organism evidence="1 2">
    <name type="scientific">Xanthocytophaga agilis</name>
    <dbReference type="NCBI Taxonomy" id="3048010"/>
    <lineage>
        <taxon>Bacteria</taxon>
        <taxon>Pseudomonadati</taxon>
        <taxon>Bacteroidota</taxon>
        <taxon>Cytophagia</taxon>
        <taxon>Cytophagales</taxon>
        <taxon>Rhodocytophagaceae</taxon>
        <taxon>Xanthocytophaga</taxon>
    </lineage>
</organism>
<keyword evidence="2" id="KW-1185">Reference proteome</keyword>
<evidence type="ECO:0000313" key="1">
    <source>
        <dbReference type="EMBL" id="MDJ1505731.1"/>
    </source>
</evidence>
<dbReference type="RefSeq" id="WP_314518071.1">
    <property type="nucleotide sequence ID" value="NZ_JASJOU010000018.1"/>
</dbReference>